<dbReference type="OrthoDB" id="448954at2759"/>
<proteinExistence type="inferred from homology"/>
<evidence type="ECO:0000256" key="1">
    <source>
        <dbReference type="ARBA" id="ARBA00004173"/>
    </source>
</evidence>
<dbReference type="KEGG" id="aten:116288767"/>
<dbReference type="InterPro" id="IPR036869">
    <property type="entry name" value="J_dom_sf"/>
</dbReference>
<dbReference type="HAMAP" id="MF_00682">
    <property type="entry name" value="HscB"/>
    <property type="match status" value="1"/>
</dbReference>
<evidence type="ECO:0000256" key="3">
    <source>
        <dbReference type="ARBA" id="ARBA00010476"/>
    </source>
</evidence>
<organism evidence="8 9">
    <name type="scientific">Actinia tenebrosa</name>
    <name type="common">Australian red waratah sea anemone</name>
    <dbReference type="NCBI Taxonomy" id="6105"/>
    <lineage>
        <taxon>Eukaryota</taxon>
        <taxon>Metazoa</taxon>
        <taxon>Cnidaria</taxon>
        <taxon>Anthozoa</taxon>
        <taxon>Hexacorallia</taxon>
        <taxon>Actiniaria</taxon>
        <taxon>Actiniidae</taxon>
        <taxon>Actinia</taxon>
    </lineage>
</organism>
<dbReference type="FunCoup" id="A0A6P8H7J9">
    <property type="interactions" value="1815"/>
</dbReference>
<evidence type="ECO:0000259" key="7">
    <source>
        <dbReference type="PROSITE" id="PS50076"/>
    </source>
</evidence>
<dbReference type="Pfam" id="PF07743">
    <property type="entry name" value="HSCB_C"/>
    <property type="match status" value="1"/>
</dbReference>
<comment type="similarity">
    <text evidence="3">Belongs to the HscB family.</text>
</comment>
<dbReference type="GeneID" id="116288767"/>
<dbReference type="FunFam" id="1.20.1280.20:FF:000002">
    <property type="entry name" value="HscB mitochondrial iron-sulfur cluster co-chaperone"/>
    <property type="match status" value="1"/>
</dbReference>
<dbReference type="InterPro" id="IPR001623">
    <property type="entry name" value="DnaJ_domain"/>
</dbReference>
<dbReference type="GO" id="GO:0051087">
    <property type="term" value="F:protein-folding chaperone binding"/>
    <property type="evidence" value="ECO:0007669"/>
    <property type="project" value="InterPro"/>
</dbReference>
<dbReference type="SUPFAM" id="SSF47144">
    <property type="entry name" value="HSC20 (HSCB), C-terminal oligomerisation domain"/>
    <property type="match status" value="1"/>
</dbReference>
<dbReference type="RefSeq" id="XP_031551451.1">
    <property type="nucleotide sequence ID" value="XM_031695591.1"/>
</dbReference>
<dbReference type="GO" id="GO:0044571">
    <property type="term" value="P:[2Fe-2S] cluster assembly"/>
    <property type="evidence" value="ECO:0007669"/>
    <property type="project" value="InterPro"/>
</dbReference>
<dbReference type="PROSITE" id="PS50076">
    <property type="entry name" value="DNAJ_2"/>
    <property type="match status" value="1"/>
</dbReference>
<keyword evidence="6" id="KW-0143">Chaperone</keyword>
<evidence type="ECO:0000256" key="6">
    <source>
        <dbReference type="ARBA" id="ARBA00023186"/>
    </source>
</evidence>
<dbReference type="InterPro" id="IPR004640">
    <property type="entry name" value="HscB"/>
</dbReference>
<dbReference type="PANTHER" id="PTHR14021">
    <property type="entry name" value="IRON-SULFUR CLUSTER CO-CHAPERONE PROTEIN HSCB"/>
    <property type="match status" value="1"/>
</dbReference>
<dbReference type="CDD" id="cd06257">
    <property type="entry name" value="DnaJ"/>
    <property type="match status" value="1"/>
</dbReference>
<keyword evidence="5" id="KW-0496">Mitochondrion</keyword>
<dbReference type="Gene3D" id="1.20.1280.20">
    <property type="entry name" value="HscB, C-terminal domain"/>
    <property type="match status" value="1"/>
</dbReference>
<dbReference type="SMART" id="SM00271">
    <property type="entry name" value="DnaJ"/>
    <property type="match status" value="1"/>
</dbReference>
<dbReference type="GO" id="GO:0005739">
    <property type="term" value="C:mitochondrion"/>
    <property type="evidence" value="ECO:0007669"/>
    <property type="project" value="UniProtKB-SubCell"/>
</dbReference>
<evidence type="ECO:0000313" key="9">
    <source>
        <dbReference type="RefSeq" id="XP_031551451.1"/>
    </source>
</evidence>
<dbReference type="GO" id="GO:0051259">
    <property type="term" value="P:protein complex oligomerization"/>
    <property type="evidence" value="ECO:0007669"/>
    <property type="project" value="InterPro"/>
</dbReference>
<dbReference type="SUPFAM" id="SSF46565">
    <property type="entry name" value="Chaperone J-domain"/>
    <property type="match status" value="1"/>
</dbReference>
<dbReference type="PANTHER" id="PTHR14021:SF15">
    <property type="entry name" value="IRON-SULFUR CLUSTER CO-CHAPERONE PROTEIN HSCB"/>
    <property type="match status" value="1"/>
</dbReference>
<evidence type="ECO:0000256" key="4">
    <source>
        <dbReference type="ARBA" id="ARBA00022490"/>
    </source>
</evidence>
<dbReference type="GO" id="GO:0001671">
    <property type="term" value="F:ATPase activator activity"/>
    <property type="evidence" value="ECO:0007669"/>
    <property type="project" value="InterPro"/>
</dbReference>
<accession>A0A6P8H7J9</accession>
<keyword evidence="8" id="KW-1185">Reference proteome</keyword>
<dbReference type="Gene3D" id="1.10.287.110">
    <property type="entry name" value="DnaJ domain"/>
    <property type="match status" value="1"/>
</dbReference>
<dbReference type="InterPro" id="IPR009073">
    <property type="entry name" value="HscB_oligo_C"/>
</dbReference>
<feature type="domain" description="J" evidence="7">
    <location>
        <begin position="90"/>
        <end position="162"/>
    </location>
</feature>
<comment type="subcellular location">
    <subcellularLocation>
        <location evidence="2">Cytoplasm</location>
    </subcellularLocation>
    <subcellularLocation>
        <location evidence="1">Mitochondrion</location>
    </subcellularLocation>
</comment>
<protein>
    <submittedName>
        <fullName evidence="9">Iron-sulfur cluster co-chaperone protein HscB-like</fullName>
    </submittedName>
</protein>
<evidence type="ECO:0000256" key="5">
    <source>
        <dbReference type="ARBA" id="ARBA00023128"/>
    </source>
</evidence>
<dbReference type="NCBIfam" id="TIGR00714">
    <property type="entry name" value="hscB"/>
    <property type="match status" value="1"/>
</dbReference>
<gene>
    <name evidence="9" type="primary">LOC116288767</name>
</gene>
<evidence type="ECO:0000313" key="8">
    <source>
        <dbReference type="Proteomes" id="UP000515163"/>
    </source>
</evidence>
<dbReference type="AlphaFoldDB" id="A0A6P8H7J9"/>
<dbReference type="Proteomes" id="UP000515163">
    <property type="component" value="Unplaced"/>
</dbReference>
<reference evidence="9" key="1">
    <citation type="submission" date="2025-08" db="UniProtKB">
        <authorList>
            <consortium name="RefSeq"/>
        </authorList>
    </citation>
    <scope>IDENTIFICATION</scope>
    <source>
        <tissue evidence="9">Tentacle</tissue>
    </source>
</reference>
<sequence length="258" mass="29507">MAARVVATLCRQCLSLSPRVLARRTITRLPLSQQRPILGYVRLFGGCTKECCAENPPRCWKCDAELSTCGHSKFFCRECEVIQAPEKDATYFELFSSPETFDINTTQLSDVYRQLQFKLHPDRFSKCTQEEQNLSAIQSSLVNKAYNTLLNPLKRGIYLLSIHGISIEEEDSLSSQEFLMEIMEINERLESAAKLQTLQDIETEIKLCIKKSTDEVAHAFDEGNYIAAKDALIKLRYYTNIEKQAKDRKMSMELSGEH</sequence>
<name>A0A6P8H7J9_ACTTE</name>
<evidence type="ECO:0000256" key="2">
    <source>
        <dbReference type="ARBA" id="ARBA00004496"/>
    </source>
</evidence>
<dbReference type="InParanoid" id="A0A6P8H7J9"/>
<keyword evidence="4" id="KW-0963">Cytoplasm</keyword>
<dbReference type="InterPro" id="IPR036386">
    <property type="entry name" value="HscB_C_sf"/>
</dbReference>